<keyword evidence="1" id="KW-0472">Membrane</keyword>
<dbReference type="SUPFAM" id="SSF48371">
    <property type="entry name" value="ARM repeat"/>
    <property type="match status" value="1"/>
</dbReference>
<reference evidence="2 5" key="2">
    <citation type="submission" date="2019-11" db="EMBL/GenBank/DDBJ databases">
        <title>Flavobacterium resistens genome.</title>
        <authorList>
            <person name="Wilson V.M."/>
            <person name="Newman J.D."/>
        </authorList>
    </citation>
    <scope>NUCLEOTIDE SEQUENCE [LARGE SCALE GENOMIC DNA]</scope>
    <source>
        <strain evidence="2 5">DSM 19382</strain>
    </source>
</reference>
<organism evidence="3 4">
    <name type="scientific">Flavobacterium resistens</name>
    <dbReference type="NCBI Taxonomy" id="443612"/>
    <lineage>
        <taxon>Bacteria</taxon>
        <taxon>Pseudomonadati</taxon>
        <taxon>Bacteroidota</taxon>
        <taxon>Flavobacteriia</taxon>
        <taxon>Flavobacteriales</taxon>
        <taxon>Flavobacteriaceae</taxon>
        <taxon>Flavobacterium</taxon>
    </lineage>
</organism>
<sequence length="353" mass="41143">MEQLIGYIKHFVIPFFLIITLSLIAILLFKRIRYQYTLPYRSQIIRKSEIFLTEITLSNPDKNTLKYKISKFKSEIPIHKNWCKDMLISNMILMKSNLKGKTAKNILSIYKQLELNHYSASLIRDFRKYKKCLGFYHFQAIGYRPGIHMIKKYLLHPNQIILSNANIAFLALSKGNWLALDKIPVKVSRITTIKVMDVLHSENIPIPKDIDLWIHSEKKAILKLAVMTMVFYNYRNKSAEIIKLLHHKHKALRIDVIIAIRDLYLNEAEEELLSLFDKEAIDVQLEILETLAVIGSEKTISFLKNEIPKQETKDLKLKMVFCYNTLDPAGADQLGSQDADTQKMINHIRKIEL</sequence>
<evidence type="ECO:0000256" key="1">
    <source>
        <dbReference type="SAM" id="Phobius"/>
    </source>
</evidence>
<feature type="transmembrane region" description="Helical" evidence="1">
    <location>
        <begin position="12"/>
        <end position="29"/>
    </location>
</feature>
<gene>
    <name evidence="2" type="ORF">GJU42_04500</name>
    <name evidence="3" type="ORF">SAMN06265349_101894</name>
</gene>
<dbReference type="RefSeq" id="WP_142449528.1">
    <property type="nucleotide sequence ID" value="NZ_FXTA01000001.1"/>
</dbReference>
<name>A0A521BBD4_9FLAO</name>
<protein>
    <recommendedName>
        <fullName evidence="6">HEAT repeat domain-containing protein</fullName>
    </recommendedName>
</protein>
<keyword evidence="5" id="KW-1185">Reference proteome</keyword>
<accession>A0A521BBD4</accession>
<dbReference type="AlphaFoldDB" id="A0A521BBD4"/>
<evidence type="ECO:0008006" key="6">
    <source>
        <dbReference type="Google" id="ProtNLM"/>
    </source>
</evidence>
<dbReference type="InterPro" id="IPR016024">
    <property type="entry name" value="ARM-type_fold"/>
</dbReference>
<keyword evidence="1" id="KW-1133">Transmembrane helix</keyword>
<dbReference type="EMBL" id="WKKG01000002">
    <property type="protein sequence ID" value="MRX67216.1"/>
    <property type="molecule type" value="Genomic_DNA"/>
</dbReference>
<dbReference type="EMBL" id="FXTA01000001">
    <property type="protein sequence ID" value="SMO44388.1"/>
    <property type="molecule type" value="Genomic_DNA"/>
</dbReference>
<evidence type="ECO:0000313" key="3">
    <source>
        <dbReference type="EMBL" id="SMO44388.1"/>
    </source>
</evidence>
<dbReference type="OrthoDB" id="1374083at2"/>
<dbReference type="Proteomes" id="UP000317289">
    <property type="component" value="Unassembled WGS sequence"/>
</dbReference>
<reference evidence="3 4" key="1">
    <citation type="submission" date="2017-05" db="EMBL/GenBank/DDBJ databases">
        <authorList>
            <person name="Varghese N."/>
            <person name="Submissions S."/>
        </authorList>
    </citation>
    <scope>NUCLEOTIDE SEQUENCE [LARGE SCALE GENOMIC DNA]</scope>
    <source>
        <strain evidence="3 4">DSM 19382</strain>
    </source>
</reference>
<dbReference type="Proteomes" id="UP000468990">
    <property type="component" value="Unassembled WGS sequence"/>
</dbReference>
<evidence type="ECO:0000313" key="5">
    <source>
        <dbReference type="Proteomes" id="UP000468990"/>
    </source>
</evidence>
<evidence type="ECO:0000313" key="4">
    <source>
        <dbReference type="Proteomes" id="UP000317289"/>
    </source>
</evidence>
<keyword evidence="1" id="KW-0812">Transmembrane</keyword>
<evidence type="ECO:0000313" key="2">
    <source>
        <dbReference type="EMBL" id="MRX67216.1"/>
    </source>
</evidence>
<proteinExistence type="predicted"/>